<dbReference type="Gene3D" id="3.15.10.30">
    <property type="entry name" value="Haemolymph juvenile hormone binding protein"/>
    <property type="match status" value="1"/>
</dbReference>
<dbReference type="AlphaFoldDB" id="A0A0T6BH53"/>
<gene>
    <name evidence="1" type="ORF">AMK59_1890</name>
</gene>
<organism evidence="1 2">
    <name type="scientific">Oryctes borbonicus</name>
    <dbReference type="NCBI Taxonomy" id="1629725"/>
    <lineage>
        <taxon>Eukaryota</taxon>
        <taxon>Metazoa</taxon>
        <taxon>Ecdysozoa</taxon>
        <taxon>Arthropoda</taxon>
        <taxon>Hexapoda</taxon>
        <taxon>Insecta</taxon>
        <taxon>Pterygota</taxon>
        <taxon>Neoptera</taxon>
        <taxon>Endopterygota</taxon>
        <taxon>Coleoptera</taxon>
        <taxon>Polyphaga</taxon>
        <taxon>Scarabaeiformia</taxon>
        <taxon>Scarabaeidae</taxon>
        <taxon>Dynastinae</taxon>
        <taxon>Oryctes</taxon>
    </lineage>
</organism>
<reference evidence="1 2" key="1">
    <citation type="submission" date="2015-09" db="EMBL/GenBank/DDBJ databases">
        <title>Draft genome of the scarab beetle Oryctes borbonicus.</title>
        <authorList>
            <person name="Meyer J.M."/>
            <person name="Markov G.V."/>
            <person name="Baskaran P."/>
            <person name="Herrmann M."/>
            <person name="Sommer R.J."/>
            <person name="Roedelsperger C."/>
        </authorList>
    </citation>
    <scope>NUCLEOTIDE SEQUENCE [LARGE SCALE GENOMIC DNA]</scope>
    <source>
        <strain evidence="1">OB123</strain>
        <tissue evidence="1">Whole animal</tissue>
    </source>
</reference>
<dbReference type="Pfam" id="PF06585">
    <property type="entry name" value="JHBP"/>
    <property type="match status" value="1"/>
</dbReference>
<accession>A0A0T6BH53</accession>
<protein>
    <submittedName>
        <fullName evidence="1">Hemolymph juvenile hormone-binding protein</fullName>
    </submittedName>
</protein>
<dbReference type="Proteomes" id="UP000051574">
    <property type="component" value="Unassembled WGS sequence"/>
</dbReference>
<dbReference type="InterPro" id="IPR038606">
    <property type="entry name" value="To_sf"/>
</dbReference>
<keyword evidence="2" id="KW-1185">Reference proteome</keyword>
<dbReference type="OrthoDB" id="8187668at2759"/>
<dbReference type="EMBL" id="LJIG01000347">
    <property type="protein sequence ID" value="KRT86593.1"/>
    <property type="molecule type" value="Genomic_DNA"/>
</dbReference>
<name>A0A0T6BH53_9SCAR</name>
<dbReference type="InterPro" id="IPR010562">
    <property type="entry name" value="Haemolymph_juvenile_hormone-bd"/>
</dbReference>
<evidence type="ECO:0000313" key="1">
    <source>
        <dbReference type="EMBL" id="KRT86593.1"/>
    </source>
</evidence>
<evidence type="ECO:0000313" key="2">
    <source>
        <dbReference type="Proteomes" id="UP000051574"/>
    </source>
</evidence>
<comment type="caution">
    <text evidence="1">The sequence shown here is derived from an EMBL/GenBank/DDBJ whole genome shotgun (WGS) entry which is preliminary data.</text>
</comment>
<sequence length="229" mass="25864">MLADVPDGLKTVLEQVTPNFEENLKRAFINEGIRIESMSGWKSHSLDDVLDTIDNNIVELRNLKLTRTPDFRVNNFSVDLTMLTVNLGLSPGQLKVEGEYEVANKALQRILPISQVGKIVIILENVSCDGRAGIYIKEDSFVVENYDLMYRPSEVSIRVSYFKEDGVEVDNEIAEADIEKNQIVKAFWVQLTDVLTNLLHRQLGAVIVEYSVNELLLDEGEPNQMSSTF</sequence>
<proteinExistence type="predicted"/>